<proteinExistence type="predicted"/>
<dbReference type="Proteomes" id="UP000054549">
    <property type="component" value="Unassembled WGS sequence"/>
</dbReference>
<feature type="compositionally biased region" description="Acidic residues" evidence="1">
    <location>
        <begin position="518"/>
        <end position="530"/>
    </location>
</feature>
<dbReference type="STRING" id="946122.A0A0C2XHD1"/>
<feature type="compositionally biased region" description="Basic and acidic residues" evidence="1">
    <location>
        <begin position="33"/>
        <end position="44"/>
    </location>
</feature>
<feature type="region of interest" description="Disordered" evidence="1">
    <location>
        <begin position="364"/>
        <end position="488"/>
    </location>
</feature>
<dbReference type="EMBL" id="KN818228">
    <property type="protein sequence ID" value="KIL68353.1"/>
    <property type="molecule type" value="Genomic_DNA"/>
</dbReference>
<feature type="compositionally biased region" description="Basic and acidic residues" evidence="1">
    <location>
        <begin position="694"/>
        <end position="705"/>
    </location>
</feature>
<dbReference type="InParanoid" id="A0A0C2XHD1"/>
<feature type="transmembrane region" description="Helical" evidence="2">
    <location>
        <begin position="604"/>
        <end position="625"/>
    </location>
</feature>
<organism evidence="3 4">
    <name type="scientific">Amanita muscaria (strain Koide BX008)</name>
    <dbReference type="NCBI Taxonomy" id="946122"/>
    <lineage>
        <taxon>Eukaryota</taxon>
        <taxon>Fungi</taxon>
        <taxon>Dikarya</taxon>
        <taxon>Basidiomycota</taxon>
        <taxon>Agaricomycotina</taxon>
        <taxon>Agaricomycetes</taxon>
        <taxon>Agaricomycetidae</taxon>
        <taxon>Agaricales</taxon>
        <taxon>Pluteineae</taxon>
        <taxon>Amanitaceae</taxon>
        <taxon>Amanita</taxon>
    </lineage>
</organism>
<dbReference type="HOGENOM" id="CLU_025451_0_0_1"/>
<name>A0A0C2XHD1_AMAMK</name>
<feature type="region of interest" description="Disordered" evidence="1">
    <location>
        <begin position="658"/>
        <end position="705"/>
    </location>
</feature>
<feature type="compositionally biased region" description="Basic and acidic residues" evidence="1">
    <location>
        <begin position="658"/>
        <end position="673"/>
    </location>
</feature>
<feature type="compositionally biased region" description="Low complexity" evidence="1">
    <location>
        <begin position="65"/>
        <end position="77"/>
    </location>
</feature>
<feature type="compositionally biased region" description="Polar residues" evidence="1">
    <location>
        <begin position="380"/>
        <end position="395"/>
    </location>
</feature>
<reference evidence="3 4" key="1">
    <citation type="submission" date="2014-04" db="EMBL/GenBank/DDBJ databases">
        <title>Evolutionary Origins and Diversification of the Mycorrhizal Mutualists.</title>
        <authorList>
            <consortium name="DOE Joint Genome Institute"/>
            <consortium name="Mycorrhizal Genomics Consortium"/>
            <person name="Kohler A."/>
            <person name="Kuo A."/>
            <person name="Nagy L.G."/>
            <person name="Floudas D."/>
            <person name="Copeland A."/>
            <person name="Barry K.W."/>
            <person name="Cichocki N."/>
            <person name="Veneault-Fourrey C."/>
            <person name="LaButti K."/>
            <person name="Lindquist E.A."/>
            <person name="Lipzen A."/>
            <person name="Lundell T."/>
            <person name="Morin E."/>
            <person name="Murat C."/>
            <person name="Riley R."/>
            <person name="Ohm R."/>
            <person name="Sun H."/>
            <person name="Tunlid A."/>
            <person name="Henrissat B."/>
            <person name="Grigoriev I.V."/>
            <person name="Hibbett D.S."/>
            <person name="Martin F."/>
        </authorList>
    </citation>
    <scope>NUCLEOTIDE SEQUENCE [LARGE SCALE GENOMIC DNA]</scope>
    <source>
        <strain evidence="3 4">Koide BX008</strain>
    </source>
</reference>
<evidence type="ECO:0000313" key="3">
    <source>
        <dbReference type="EMBL" id="KIL68353.1"/>
    </source>
</evidence>
<dbReference type="AlphaFoldDB" id="A0A0C2XHD1"/>
<keyword evidence="4" id="KW-1185">Reference proteome</keyword>
<feature type="compositionally biased region" description="Pro residues" evidence="1">
    <location>
        <begin position="432"/>
        <end position="450"/>
    </location>
</feature>
<keyword evidence="2" id="KW-0812">Transmembrane</keyword>
<dbReference type="OrthoDB" id="3251367at2759"/>
<keyword evidence="2" id="KW-0472">Membrane</keyword>
<feature type="region of interest" description="Disordered" evidence="1">
    <location>
        <begin position="502"/>
        <end position="536"/>
    </location>
</feature>
<keyword evidence="2" id="KW-1133">Transmembrane helix</keyword>
<protein>
    <submittedName>
        <fullName evidence="3">Uncharacterized protein</fullName>
    </submittedName>
</protein>
<gene>
    <name evidence="3" type="ORF">M378DRAFT_176578</name>
</gene>
<evidence type="ECO:0000256" key="2">
    <source>
        <dbReference type="SAM" id="Phobius"/>
    </source>
</evidence>
<feature type="region of interest" description="Disordered" evidence="1">
    <location>
        <begin position="11"/>
        <end position="79"/>
    </location>
</feature>
<sequence>MFSFLSRMRLPGFGQDDGDDDDQSGLPLPATHKYQDKPGHRRGDSASSLATLKDGKPLPLNTLTISAPIPRSSPSSITGFDNDNFYPISGGGSSNASVSSGSMVTAYQYHQPTSFSALHQYQQQQQSSGVDHQSPKFYQNPAYSQSVIQLHVPALSRMAHAKGWIPSDEIGVAIGGEGDPEEADMTEFSLADQERMARYAESQFPAVIRLDSGDYSYVHEDSRGREYAADQIGRSASAPPSGVHILQHPTQYQQNPQYAMYGLDSSYAGDPLVNAGGPGFFDLRLNLDANAQFAQSVQSLRLVDHIAAASATDVFAGAYDYPRAKQLSPIAEVDYVSPDSLKKTQSLPFMSNFDLSATAYTRQNTNNTNTTNISPGGASQGSEVTRPSPVYSSPFITRPLNRTVSQTSSRTHVSTTSSVPTRVTTATMKAGDPPPSLPPLDLKPPFPGPHPSHSGTLRPPKPQRTFGGLSTIVGSDEGGGEGSKYTSDDVASLHADSFVTASTRSYDNEGGAPPSVPGDEDYGDDEGEYEKDEKVAPSIHRRQLSASGETLSDLTSVHSGRSRVRTGSESFIARRWESDAGYGSGGRVAVLRTKKKAWLDATPAFWAFWLGFVCPFLWLIGGWHFTSFGEQPPKLSFWEFYFNTGYWTFKLKPCYGRRKEGSTEPDERQEKRARIASKKGKDKQQDPPPVTRWVAEKQSSDQRRERLYDPKRSMRGILFGYPFIARPMRHEQKSDWAARALGRLIKVIAVPNRLFDHLYGVKLTEVRGRPETSRRMFDPWIQRSRYAFCYALIVLSIGLCITSTYLIIYNTRQLRA</sequence>
<feature type="transmembrane region" description="Helical" evidence="2">
    <location>
        <begin position="786"/>
        <end position="808"/>
    </location>
</feature>
<feature type="compositionally biased region" description="Low complexity" evidence="1">
    <location>
        <begin position="402"/>
        <end position="427"/>
    </location>
</feature>
<evidence type="ECO:0000313" key="4">
    <source>
        <dbReference type="Proteomes" id="UP000054549"/>
    </source>
</evidence>
<evidence type="ECO:0000256" key="1">
    <source>
        <dbReference type="SAM" id="MobiDB-lite"/>
    </source>
</evidence>
<accession>A0A0C2XHD1</accession>